<evidence type="ECO:0000313" key="2">
    <source>
        <dbReference type="Proteomes" id="UP001472677"/>
    </source>
</evidence>
<gene>
    <name evidence="1" type="ORF">V6N12_004932</name>
</gene>
<evidence type="ECO:0000313" key="1">
    <source>
        <dbReference type="EMBL" id="KAK8521012.1"/>
    </source>
</evidence>
<dbReference type="EMBL" id="JBBPBM010000048">
    <property type="protein sequence ID" value="KAK8521012.1"/>
    <property type="molecule type" value="Genomic_DNA"/>
</dbReference>
<reference evidence="1 2" key="1">
    <citation type="journal article" date="2024" name="G3 (Bethesda)">
        <title>Genome assembly of Hibiscus sabdariffa L. provides insights into metabolisms of medicinal natural products.</title>
        <authorList>
            <person name="Kim T."/>
        </authorList>
    </citation>
    <scope>NUCLEOTIDE SEQUENCE [LARGE SCALE GENOMIC DNA]</scope>
    <source>
        <strain evidence="1">TK-2024</strain>
        <tissue evidence="1">Old leaves</tissue>
    </source>
</reference>
<accession>A0ABR2CMZ2</accession>
<keyword evidence="2" id="KW-1185">Reference proteome</keyword>
<name>A0ABR2CMZ2_9ROSI</name>
<proteinExistence type="predicted"/>
<comment type="caution">
    <text evidence="1">The sequence shown here is derived from an EMBL/GenBank/DDBJ whole genome shotgun (WGS) entry which is preliminary data.</text>
</comment>
<protein>
    <submittedName>
        <fullName evidence="1">Uncharacterized protein</fullName>
    </submittedName>
</protein>
<dbReference type="Proteomes" id="UP001472677">
    <property type="component" value="Unassembled WGS sequence"/>
</dbReference>
<sequence length="125" mass="14129">MGLNLGLGCSNHAFLGPFCPLDQQWSRTNKTRFPEGFLRVFFYSNNGSINQLILTHPGNNGSREEQLLLMLPQTGSFVVNSLQIHEAIVMRSHSSQRKPTFQNYQHCSISSRYYAKGKTQCMAMA</sequence>
<organism evidence="1 2">
    <name type="scientific">Hibiscus sabdariffa</name>
    <name type="common">roselle</name>
    <dbReference type="NCBI Taxonomy" id="183260"/>
    <lineage>
        <taxon>Eukaryota</taxon>
        <taxon>Viridiplantae</taxon>
        <taxon>Streptophyta</taxon>
        <taxon>Embryophyta</taxon>
        <taxon>Tracheophyta</taxon>
        <taxon>Spermatophyta</taxon>
        <taxon>Magnoliopsida</taxon>
        <taxon>eudicotyledons</taxon>
        <taxon>Gunneridae</taxon>
        <taxon>Pentapetalae</taxon>
        <taxon>rosids</taxon>
        <taxon>malvids</taxon>
        <taxon>Malvales</taxon>
        <taxon>Malvaceae</taxon>
        <taxon>Malvoideae</taxon>
        <taxon>Hibiscus</taxon>
    </lineage>
</organism>